<protein>
    <submittedName>
        <fullName evidence="2">AAA family ATPase</fullName>
    </submittedName>
</protein>
<dbReference type="InterPro" id="IPR003593">
    <property type="entry name" value="AAA+_ATPase"/>
</dbReference>
<dbReference type="SMART" id="SM00382">
    <property type="entry name" value="AAA"/>
    <property type="match status" value="1"/>
</dbReference>
<dbReference type="EMBL" id="JAFVMG010000018">
    <property type="protein sequence ID" value="MBO1329362.1"/>
    <property type="molecule type" value="Genomic_DNA"/>
</dbReference>
<sequence length="400" mass="45326">MDKLRINKLFVSNVGPFEEIHLVFPAKSGINLICGDNGIGKSTILESLAAPFSRGNLTNLKKKHGSEDGKIIVSCDINGNNQNLEVSVKTYEPDKQNHKITFSDYDRWMIFARTNREITYAKLNAISSDPSLEPYGISDRVSLGIPLHDIKNWIANRILFENHYYKSNEYEYIIENSKYIKSVISILDSNFSFYEVDPKTYEIKINTPTGVVPFEYLSSGFKSAYILIIGVLKEIEYRTLEVSAQLFSGVILIDEIELHLHPTWQCKISSILKESFPNAQIIATTHSPHVIQRADPSEVIALYRQEDGSTDQRPLPSSEYGYAGWTLEEVLEDIMGVSDTKSSVFRAAIHAFDSAIDNEDSEKIQETLHILEKMLHKDSPLRKIIALQAVPYVSNRETEQ</sequence>
<dbReference type="InterPro" id="IPR003959">
    <property type="entry name" value="ATPase_AAA_core"/>
</dbReference>
<dbReference type="PANTHER" id="PTHR43581:SF4">
    <property type="entry name" value="ATP_GTP PHOSPHATASE"/>
    <property type="match status" value="1"/>
</dbReference>
<comment type="caution">
    <text evidence="2">The sequence shown here is derived from an EMBL/GenBank/DDBJ whole genome shotgun (WGS) entry which is preliminary data.</text>
</comment>
<evidence type="ECO:0000313" key="2">
    <source>
        <dbReference type="EMBL" id="MBO1329362.1"/>
    </source>
</evidence>
<name>A0ABS3LPU6_9PROT</name>
<evidence type="ECO:0000259" key="1">
    <source>
        <dbReference type="SMART" id="SM00382"/>
    </source>
</evidence>
<proteinExistence type="predicted"/>
<accession>A0ABS3LPU6</accession>
<dbReference type="InterPro" id="IPR051396">
    <property type="entry name" value="Bact_Antivir_Def_Nuclease"/>
</dbReference>
<reference evidence="2 3" key="1">
    <citation type="submission" date="2021-03" db="EMBL/GenBank/DDBJ databases">
        <title>The complete genome sequence of Acetobacter suratthaniensis TBRC 1719.</title>
        <authorList>
            <person name="Charoenyingcharoen P."/>
            <person name="Yukphan P."/>
        </authorList>
    </citation>
    <scope>NUCLEOTIDE SEQUENCE [LARGE SCALE GENOMIC DNA]</scope>
    <source>
        <strain evidence="2 3">TBRC 1719</strain>
    </source>
</reference>
<keyword evidence="3" id="KW-1185">Reference proteome</keyword>
<feature type="domain" description="AAA+ ATPase" evidence="1">
    <location>
        <begin position="27"/>
        <end position="306"/>
    </location>
</feature>
<dbReference type="Pfam" id="PF13304">
    <property type="entry name" value="AAA_21"/>
    <property type="match status" value="1"/>
</dbReference>
<dbReference type="Gene3D" id="3.40.50.300">
    <property type="entry name" value="P-loop containing nucleotide triphosphate hydrolases"/>
    <property type="match status" value="2"/>
</dbReference>
<dbReference type="InterPro" id="IPR027417">
    <property type="entry name" value="P-loop_NTPase"/>
</dbReference>
<dbReference type="RefSeq" id="WP_207855221.1">
    <property type="nucleotide sequence ID" value="NZ_JAFVMG010000018.1"/>
</dbReference>
<gene>
    <name evidence="2" type="ORF">J2D75_12855</name>
</gene>
<dbReference type="SUPFAM" id="SSF52540">
    <property type="entry name" value="P-loop containing nucleoside triphosphate hydrolases"/>
    <property type="match status" value="1"/>
</dbReference>
<organism evidence="2 3">
    <name type="scientific">Acetobacter suratthaniensis</name>
    <dbReference type="NCBI Taxonomy" id="1502841"/>
    <lineage>
        <taxon>Bacteria</taxon>
        <taxon>Pseudomonadati</taxon>
        <taxon>Pseudomonadota</taxon>
        <taxon>Alphaproteobacteria</taxon>
        <taxon>Acetobacterales</taxon>
        <taxon>Acetobacteraceae</taxon>
        <taxon>Acetobacter</taxon>
    </lineage>
</organism>
<dbReference type="PANTHER" id="PTHR43581">
    <property type="entry name" value="ATP/GTP PHOSPHATASE"/>
    <property type="match status" value="1"/>
</dbReference>
<evidence type="ECO:0000313" key="3">
    <source>
        <dbReference type="Proteomes" id="UP000664399"/>
    </source>
</evidence>
<dbReference type="Proteomes" id="UP000664399">
    <property type="component" value="Unassembled WGS sequence"/>
</dbReference>